<comment type="caution">
    <text evidence="1">The sequence shown here is derived from an EMBL/GenBank/DDBJ whole genome shotgun (WGS) entry which is preliminary data.</text>
</comment>
<name>A0A0L6VDS5_9BASI</name>
<organism evidence="1 2">
    <name type="scientific">Puccinia sorghi</name>
    <dbReference type="NCBI Taxonomy" id="27349"/>
    <lineage>
        <taxon>Eukaryota</taxon>
        <taxon>Fungi</taxon>
        <taxon>Dikarya</taxon>
        <taxon>Basidiomycota</taxon>
        <taxon>Pucciniomycotina</taxon>
        <taxon>Pucciniomycetes</taxon>
        <taxon>Pucciniales</taxon>
        <taxon>Pucciniaceae</taxon>
        <taxon>Puccinia</taxon>
    </lineage>
</organism>
<evidence type="ECO:0000313" key="1">
    <source>
        <dbReference type="EMBL" id="KNZ58280.1"/>
    </source>
</evidence>
<proteinExistence type="predicted"/>
<evidence type="ECO:0000313" key="2">
    <source>
        <dbReference type="Proteomes" id="UP000037035"/>
    </source>
</evidence>
<dbReference type="VEuPathDB" id="FungiDB:VP01_1960g7"/>
<accession>A0A0L6VDS5</accession>
<gene>
    <name evidence="1" type="ORF">VP01_1960g7</name>
</gene>
<sequence>MEPSSLTSQPPHSSFFFFPNYESHFPADGSMGGTSKPMESMREPEMYGGYQTRLMMKPERLFSFKHPTSALDPTTTINHRDHRDAAIELILRYLLEATDLDYNLNHFSDDLANSSGASLSSKFADSSYKVPLLTFLKKFWIRNS</sequence>
<protein>
    <submittedName>
        <fullName evidence="1">Uncharacterized protein</fullName>
    </submittedName>
</protein>
<dbReference type="Proteomes" id="UP000037035">
    <property type="component" value="Unassembled WGS sequence"/>
</dbReference>
<dbReference type="EMBL" id="LAVV01006793">
    <property type="protein sequence ID" value="KNZ58280.1"/>
    <property type="molecule type" value="Genomic_DNA"/>
</dbReference>
<keyword evidence="2" id="KW-1185">Reference proteome</keyword>
<reference evidence="1 2" key="1">
    <citation type="submission" date="2015-08" db="EMBL/GenBank/DDBJ databases">
        <title>Next Generation Sequencing and Analysis of the Genome of Puccinia sorghi L Schw, the Causal Agent of Maize Common Rust.</title>
        <authorList>
            <person name="Rochi L."/>
            <person name="Burguener G."/>
            <person name="Darino M."/>
            <person name="Turjanski A."/>
            <person name="Kreff E."/>
            <person name="Dieguez M.J."/>
            <person name="Sacco F."/>
        </authorList>
    </citation>
    <scope>NUCLEOTIDE SEQUENCE [LARGE SCALE GENOMIC DNA]</scope>
    <source>
        <strain evidence="1 2">RO10H11247</strain>
    </source>
</reference>
<dbReference type="AlphaFoldDB" id="A0A0L6VDS5"/>